<accession>A0A174HUZ4</accession>
<dbReference type="EMBL" id="WKMC01000015">
    <property type="protein sequence ID" value="MRZ51989.1"/>
    <property type="molecule type" value="Genomic_DNA"/>
</dbReference>
<dbReference type="FunFam" id="2.60.120.1440:FF:000001">
    <property type="entry name" value="Putative anti-sigma factor"/>
    <property type="match status" value="1"/>
</dbReference>
<sequence>MNKKRDIFEKDLFRQAGEDLWRKVREVEQLDSKFALSSWQKVEERLKAPRKTFVLRIRYLASSVAAAVVLLLAIGCYFWMVGDDKSSLPLALLEEKSIDSLPDDEIVLVENGSWVQLKNGATITHDNIGKPSVKDSQIKKKVLATKTGNLNQIIVPKGKRANIIFSDGTQIYVNADTRVIYPAVFAKDKREILVTGEAYLDVTPDSSRPFIVKTNAFNVKVLGTQFNVCVYGDEPKASVVLVEGRVEVENDKHVKEVLAPNQMIELGNKGVSIKEVDVFEYICWKDNLMQVNDRKVGDVLNKLARYYGRTIVFDKEIAEIPLSGKLDLRGSLEDVVEIICQSLFLRQETDKENNIIILK</sequence>
<dbReference type="InterPro" id="IPR012373">
    <property type="entry name" value="Ferrdict_sens_TM"/>
</dbReference>
<organism evidence="6 12">
    <name type="scientific">Parabacteroides distasonis</name>
    <dbReference type="NCBI Taxonomy" id="823"/>
    <lineage>
        <taxon>Bacteria</taxon>
        <taxon>Pseudomonadati</taxon>
        <taxon>Bacteroidota</taxon>
        <taxon>Bacteroidia</taxon>
        <taxon>Bacteroidales</taxon>
        <taxon>Tannerellaceae</taxon>
        <taxon>Parabacteroides</taxon>
    </lineage>
</organism>
<dbReference type="Proteomes" id="UP000095455">
    <property type="component" value="Unassembled WGS sequence"/>
</dbReference>
<dbReference type="EMBL" id="CYYK01000011">
    <property type="protein sequence ID" value="CUO78792.1"/>
    <property type="molecule type" value="Genomic_DNA"/>
</dbReference>
<dbReference type="PANTHER" id="PTHR30273">
    <property type="entry name" value="PERIPLASMIC SIGNAL SENSOR AND SIGMA FACTOR ACTIVATOR FECR-RELATED"/>
    <property type="match status" value="1"/>
</dbReference>
<reference evidence="5" key="3">
    <citation type="submission" date="2023-01" db="EMBL/GenBank/DDBJ databases">
        <title>Human gut microbiome strain richness.</title>
        <authorList>
            <person name="Chen-Liaw A."/>
        </authorList>
    </citation>
    <scope>NUCLEOTIDE SEQUENCE</scope>
    <source>
        <strain evidence="5">RTP21484st1_E5_RTP21484_190118</strain>
    </source>
</reference>
<dbReference type="Pfam" id="PF16344">
    <property type="entry name" value="FecR_C"/>
    <property type="match status" value="1"/>
</dbReference>
<dbReference type="EMBL" id="WKMY01000006">
    <property type="protein sequence ID" value="MRY93703.1"/>
    <property type="molecule type" value="Genomic_DNA"/>
</dbReference>
<comment type="caution">
    <text evidence="6">The sequence shown here is derived from an EMBL/GenBank/DDBJ whole genome shotgun (WGS) entry which is preliminary data.</text>
</comment>
<feature type="domain" description="Protein FecR C-terminal" evidence="3">
    <location>
        <begin position="292"/>
        <end position="357"/>
    </location>
</feature>
<dbReference type="DNASU" id="5307466"/>
<dbReference type="Pfam" id="PF04773">
    <property type="entry name" value="FecR"/>
    <property type="match status" value="1"/>
</dbReference>
<evidence type="ECO:0000313" key="10">
    <source>
        <dbReference type="Proteomes" id="UP000441358"/>
    </source>
</evidence>
<dbReference type="OrthoDB" id="1123467at2"/>
<dbReference type="RefSeq" id="WP_005854096.1">
    <property type="nucleotide sequence ID" value="NZ_BQOC01000001.1"/>
</dbReference>
<dbReference type="Proteomes" id="UP000441358">
    <property type="component" value="Unassembled WGS sequence"/>
</dbReference>
<evidence type="ECO:0000313" key="5">
    <source>
        <dbReference type="EMBL" id="MDB9005558.1"/>
    </source>
</evidence>
<dbReference type="PIRSF" id="PIRSF018266">
    <property type="entry name" value="FecR"/>
    <property type="match status" value="1"/>
</dbReference>
<evidence type="ECO:0000259" key="3">
    <source>
        <dbReference type="Pfam" id="PF16344"/>
    </source>
</evidence>
<dbReference type="Proteomes" id="UP000461276">
    <property type="component" value="Unassembled WGS sequence"/>
</dbReference>
<evidence type="ECO:0000313" key="4">
    <source>
        <dbReference type="EMBL" id="CUO78792.1"/>
    </source>
</evidence>
<protein>
    <submittedName>
        <fullName evidence="6">DUF4974 domain-containing protein</fullName>
    </submittedName>
    <submittedName>
        <fullName evidence="4">Fec operon regulator FecR</fullName>
    </submittedName>
    <submittedName>
        <fullName evidence="5">FecR domain-containing protein</fullName>
    </submittedName>
</protein>
<dbReference type="Proteomes" id="UP000441609">
    <property type="component" value="Unassembled WGS sequence"/>
</dbReference>
<evidence type="ECO:0000259" key="2">
    <source>
        <dbReference type="Pfam" id="PF04773"/>
    </source>
</evidence>
<reference evidence="4 9" key="1">
    <citation type="submission" date="2015-09" db="EMBL/GenBank/DDBJ databases">
        <authorList>
            <consortium name="Pathogen Informatics"/>
        </authorList>
    </citation>
    <scope>NUCLEOTIDE SEQUENCE [LARGE SCALE GENOMIC DNA]</scope>
    <source>
        <strain evidence="4 9">2789STDY5608822</strain>
    </source>
</reference>
<dbReference type="InterPro" id="IPR006860">
    <property type="entry name" value="FecR"/>
</dbReference>
<dbReference type="GO" id="GO:0016989">
    <property type="term" value="F:sigma factor antagonist activity"/>
    <property type="evidence" value="ECO:0007669"/>
    <property type="project" value="TreeGrafter"/>
</dbReference>
<dbReference type="Gene3D" id="2.60.120.1440">
    <property type="match status" value="1"/>
</dbReference>
<dbReference type="Gene3D" id="3.55.50.30">
    <property type="match status" value="1"/>
</dbReference>
<dbReference type="AlphaFoldDB" id="A0A174HUZ4"/>
<evidence type="ECO:0000313" key="11">
    <source>
        <dbReference type="Proteomes" id="UP000441609"/>
    </source>
</evidence>
<evidence type="ECO:0000313" key="8">
    <source>
        <dbReference type="EMBL" id="MSB74780.1"/>
    </source>
</evidence>
<evidence type="ECO:0000313" key="6">
    <source>
        <dbReference type="EMBL" id="MRY93703.1"/>
    </source>
</evidence>
<dbReference type="Proteomes" id="UP001210126">
    <property type="component" value="Unassembled WGS sequence"/>
</dbReference>
<dbReference type="OMA" id="EYNQIIV"/>
<feature type="domain" description="FecR protein" evidence="2">
    <location>
        <begin position="153"/>
        <end position="247"/>
    </location>
</feature>
<evidence type="ECO:0000313" key="7">
    <source>
        <dbReference type="EMBL" id="MRZ51989.1"/>
    </source>
</evidence>
<evidence type="ECO:0000313" key="12">
    <source>
        <dbReference type="Proteomes" id="UP000461276"/>
    </source>
</evidence>
<feature type="transmembrane region" description="Helical" evidence="1">
    <location>
        <begin position="59"/>
        <end position="80"/>
    </location>
</feature>
<reference evidence="10 11" key="2">
    <citation type="journal article" date="2019" name="Nat. Med.">
        <title>A library of human gut bacterial isolates paired with longitudinal multiomics data enables mechanistic microbiome research.</title>
        <authorList>
            <person name="Poyet M."/>
            <person name="Groussin M."/>
            <person name="Gibbons S.M."/>
            <person name="Avila-Pacheco J."/>
            <person name="Jiang X."/>
            <person name="Kearney S.M."/>
            <person name="Perrotta A.R."/>
            <person name="Berdy B."/>
            <person name="Zhao S."/>
            <person name="Lieberman T.D."/>
            <person name="Swanson P.K."/>
            <person name="Smith M."/>
            <person name="Roesemann S."/>
            <person name="Alexander J.E."/>
            <person name="Rich S.A."/>
            <person name="Livny J."/>
            <person name="Vlamakis H."/>
            <person name="Clish C."/>
            <person name="Bullock K."/>
            <person name="Deik A."/>
            <person name="Scott J."/>
            <person name="Pierce K.A."/>
            <person name="Xavier R.J."/>
            <person name="Alm E.J."/>
        </authorList>
    </citation>
    <scope>NUCLEOTIDE SEQUENCE [LARGE SCALE GENOMIC DNA]</scope>
    <source>
        <strain evidence="8 11">BIOML-A20</strain>
        <strain evidence="7 10">BIOML-A32</strain>
        <strain evidence="6 12">BIOML-A9</strain>
    </source>
</reference>
<gene>
    <name evidence="4" type="ORF">ERS852380_03130</name>
    <name evidence="7" type="ORF">GKD66_17480</name>
    <name evidence="6" type="ORF">GKD67_10770</name>
    <name evidence="8" type="ORF">GKD70_16080</name>
    <name evidence="5" type="ORF">PN599_11155</name>
</gene>
<keyword evidence="1" id="KW-0812">Transmembrane</keyword>
<proteinExistence type="predicted"/>
<evidence type="ECO:0000256" key="1">
    <source>
        <dbReference type="SAM" id="Phobius"/>
    </source>
</evidence>
<dbReference type="InterPro" id="IPR032508">
    <property type="entry name" value="FecR_C"/>
</dbReference>
<dbReference type="PANTHER" id="PTHR30273:SF2">
    <property type="entry name" value="PROTEIN FECR"/>
    <property type="match status" value="1"/>
</dbReference>
<dbReference type="EMBL" id="WKMO01000015">
    <property type="protein sequence ID" value="MSB74780.1"/>
    <property type="molecule type" value="Genomic_DNA"/>
</dbReference>
<dbReference type="EMBL" id="JAQMPJ010000008">
    <property type="protein sequence ID" value="MDB9005558.1"/>
    <property type="molecule type" value="Genomic_DNA"/>
</dbReference>
<evidence type="ECO:0000313" key="9">
    <source>
        <dbReference type="Proteomes" id="UP000095455"/>
    </source>
</evidence>
<name>A0A174HUZ4_PARDI</name>
<keyword evidence="1" id="KW-0472">Membrane</keyword>
<keyword evidence="1" id="KW-1133">Transmembrane helix</keyword>